<dbReference type="GO" id="GO:0004803">
    <property type="term" value="F:transposase activity"/>
    <property type="evidence" value="ECO:0007669"/>
    <property type="project" value="InterPro"/>
</dbReference>
<dbReference type="EMBL" id="CP002209">
    <property type="protein sequence ID" value="ADN75999.1"/>
    <property type="molecule type" value="Genomic_DNA"/>
</dbReference>
<proteinExistence type="predicted"/>
<dbReference type="GeneID" id="67181996"/>
<evidence type="ECO:0000313" key="3">
    <source>
        <dbReference type="EMBL" id="ADN75999.1"/>
    </source>
</evidence>
<accession>E1SS44</accession>
<dbReference type="HOGENOM" id="CLU_036902_3_1_6"/>
<dbReference type="InterPro" id="IPR003346">
    <property type="entry name" value="Transposase_20"/>
</dbReference>
<dbReference type="Pfam" id="PF01548">
    <property type="entry name" value="DEDD_Tnp_IS110"/>
    <property type="match status" value="1"/>
</dbReference>
<dbReference type="OrthoDB" id="5289737at2"/>
<organism evidence="3 4">
    <name type="scientific">Ferrimonas balearica (strain DSM 9799 / CCM 4581 / KCTC 23876 / PAT)</name>
    <dbReference type="NCBI Taxonomy" id="550540"/>
    <lineage>
        <taxon>Bacteria</taxon>
        <taxon>Pseudomonadati</taxon>
        <taxon>Pseudomonadota</taxon>
        <taxon>Gammaproteobacteria</taxon>
        <taxon>Alteromonadales</taxon>
        <taxon>Ferrimonadaceae</taxon>
        <taxon>Ferrimonas</taxon>
    </lineage>
</organism>
<dbReference type="STRING" id="550540.Fbal_1796"/>
<sequence length="344" mass="37936">MTIKVAGIDLAKAVFQLCLMSDDNAVISNKKVPRAKLLDAMRQLPPGTLVAMEACASAHHWARTFSKMGLAPRIIPTQHVKALCRTQKNDATDAVAICEAVFRPNIHFVPVKTLAQQDLKATLCVRDRLVEQRTALVNLMRGIAAEYGVVFPRTIEKFRQRLPEALEDAENELTVVARRLLRDMADDLRLLSLDLDGINNELNQLVKQQARWRALSSVPGLGPVTISALLAEVGDGTQFSNGRQMSAWVGLVPRQHSSGGTLQLGGISKNGNRRLRTLLIHGARSVLRCGVGKDDALGRWLKQLVMRRGKHKAIVALANKLCWIAWCLTARDGHFELSKAFHAS</sequence>
<gene>
    <name evidence="3" type="ordered locus">Fbal_1796</name>
</gene>
<dbReference type="PANTHER" id="PTHR33055:SF3">
    <property type="entry name" value="PUTATIVE TRANSPOSASE FOR IS117-RELATED"/>
    <property type="match status" value="1"/>
</dbReference>
<dbReference type="Pfam" id="PF02371">
    <property type="entry name" value="Transposase_20"/>
    <property type="match status" value="1"/>
</dbReference>
<dbReference type="AlphaFoldDB" id="E1SS44"/>
<keyword evidence="4" id="KW-1185">Reference proteome</keyword>
<evidence type="ECO:0000313" key="4">
    <source>
        <dbReference type="Proteomes" id="UP000006683"/>
    </source>
</evidence>
<dbReference type="RefSeq" id="WP_013345305.1">
    <property type="nucleotide sequence ID" value="NC_014541.1"/>
</dbReference>
<dbReference type="NCBIfam" id="NF033542">
    <property type="entry name" value="transpos_IS110"/>
    <property type="match status" value="1"/>
</dbReference>
<evidence type="ECO:0000259" key="1">
    <source>
        <dbReference type="Pfam" id="PF01548"/>
    </source>
</evidence>
<name>E1SS44_FERBD</name>
<dbReference type="eggNOG" id="COG3547">
    <property type="taxonomic scope" value="Bacteria"/>
</dbReference>
<protein>
    <submittedName>
        <fullName evidence="3">Transposase IS116/IS110/IS902 family protein</fullName>
    </submittedName>
</protein>
<dbReference type="Proteomes" id="UP000006683">
    <property type="component" value="Chromosome"/>
</dbReference>
<dbReference type="InterPro" id="IPR047650">
    <property type="entry name" value="Transpos_IS110"/>
</dbReference>
<dbReference type="InterPro" id="IPR002525">
    <property type="entry name" value="Transp_IS110-like_N"/>
</dbReference>
<dbReference type="GO" id="GO:0003677">
    <property type="term" value="F:DNA binding"/>
    <property type="evidence" value="ECO:0007669"/>
    <property type="project" value="InterPro"/>
</dbReference>
<reference evidence="3 4" key="1">
    <citation type="journal article" date="2010" name="Stand. Genomic Sci.">
        <title>Complete genome sequence of Ferrimonas balearica type strain (PAT).</title>
        <authorList>
            <person name="Nolan M."/>
            <person name="Sikorski J."/>
            <person name="Davenport K."/>
            <person name="Lucas S."/>
            <person name="Glavina Del Rio T."/>
            <person name="Tice H."/>
            <person name="Cheng J."/>
            <person name="Goodwin L."/>
            <person name="Pitluck S."/>
            <person name="Liolios K."/>
            <person name="Ivanova N."/>
            <person name="Mavromatis K."/>
            <person name="Ovchinnikova G."/>
            <person name="Pati A."/>
            <person name="Chen A."/>
            <person name="Palaniappan K."/>
            <person name="Land M."/>
            <person name="Hauser L."/>
            <person name="Chang Y."/>
            <person name="Jeffries C."/>
            <person name="Tapia R."/>
            <person name="Brettin T."/>
            <person name="Detter J."/>
            <person name="Han C."/>
            <person name="Yasawong M."/>
            <person name="Rohde M."/>
            <person name="Tindall B."/>
            <person name="Goker M."/>
            <person name="Woyke T."/>
            <person name="Bristow J."/>
            <person name="Eisen J."/>
            <person name="Markowitz V."/>
            <person name="Hugenholtz P."/>
            <person name="Kyrpides N."/>
            <person name="Klenk H."/>
            <person name="Lapidus A."/>
        </authorList>
    </citation>
    <scope>NUCLEOTIDE SEQUENCE [LARGE SCALE GENOMIC DNA]</scope>
    <source>
        <strain evidence="4">DSM 9799 / CCM 4581 / KCTC 23876 / PAT</strain>
    </source>
</reference>
<feature type="domain" description="Transposase IS110-like N-terminal" evidence="1">
    <location>
        <begin position="6"/>
        <end position="144"/>
    </location>
</feature>
<evidence type="ECO:0000259" key="2">
    <source>
        <dbReference type="Pfam" id="PF02371"/>
    </source>
</evidence>
<dbReference type="KEGG" id="fbl:Fbal_1796"/>
<dbReference type="PANTHER" id="PTHR33055">
    <property type="entry name" value="TRANSPOSASE FOR INSERTION SEQUENCE ELEMENT IS1111A"/>
    <property type="match status" value="1"/>
</dbReference>
<dbReference type="GO" id="GO:0006313">
    <property type="term" value="P:DNA transposition"/>
    <property type="evidence" value="ECO:0007669"/>
    <property type="project" value="InterPro"/>
</dbReference>
<feature type="domain" description="Transposase IS116/IS110/IS902 C-terminal" evidence="2">
    <location>
        <begin position="214"/>
        <end position="290"/>
    </location>
</feature>